<accession>A0A0P1AS42</accession>
<dbReference type="GeneID" id="36396076"/>
<dbReference type="Pfam" id="PF01302">
    <property type="entry name" value="CAP_GLY"/>
    <property type="match status" value="1"/>
</dbReference>
<sequence length="100" mass="11079">MMFISSDFKEEIRSITSPFTQPQPKDSLEKRTECCIDITRETKSDAVVNSAPNIGSKVLLYGKHMEAIKFTGRVHYAKGEFVSVALNSLVGKNNGLIKGK</sequence>
<organism evidence="2 3">
    <name type="scientific">Plasmopara halstedii</name>
    <name type="common">Downy mildew of sunflower</name>
    <dbReference type="NCBI Taxonomy" id="4781"/>
    <lineage>
        <taxon>Eukaryota</taxon>
        <taxon>Sar</taxon>
        <taxon>Stramenopiles</taxon>
        <taxon>Oomycota</taxon>
        <taxon>Peronosporomycetes</taxon>
        <taxon>Peronosporales</taxon>
        <taxon>Peronosporaceae</taxon>
        <taxon>Plasmopara</taxon>
    </lineage>
</organism>
<proteinExistence type="predicted"/>
<dbReference type="InterPro" id="IPR036859">
    <property type="entry name" value="CAP-Gly_dom_sf"/>
</dbReference>
<dbReference type="AlphaFoldDB" id="A0A0P1AS42"/>
<dbReference type="OrthoDB" id="2130750at2759"/>
<feature type="domain" description="CAP-Gly" evidence="1">
    <location>
        <begin position="54"/>
        <end position="100"/>
    </location>
</feature>
<evidence type="ECO:0000313" key="2">
    <source>
        <dbReference type="EMBL" id="CEG44674.1"/>
    </source>
</evidence>
<dbReference type="Proteomes" id="UP000054928">
    <property type="component" value="Unassembled WGS sequence"/>
</dbReference>
<dbReference type="RefSeq" id="XP_024581043.1">
    <property type="nucleotide sequence ID" value="XM_024730801.1"/>
</dbReference>
<evidence type="ECO:0000313" key="3">
    <source>
        <dbReference type="Proteomes" id="UP000054928"/>
    </source>
</evidence>
<protein>
    <submittedName>
        <fullName evidence="2">CAP Gly-rich domain</fullName>
    </submittedName>
</protein>
<dbReference type="Gene3D" id="2.30.30.190">
    <property type="entry name" value="CAP Gly-rich-like domain"/>
    <property type="match status" value="1"/>
</dbReference>
<name>A0A0P1AS42_PLAHL</name>
<keyword evidence="3" id="KW-1185">Reference proteome</keyword>
<dbReference type="SUPFAM" id="SSF74924">
    <property type="entry name" value="Cap-Gly domain"/>
    <property type="match status" value="1"/>
</dbReference>
<evidence type="ECO:0000259" key="1">
    <source>
        <dbReference type="Pfam" id="PF01302"/>
    </source>
</evidence>
<reference evidence="3" key="1">
    <citation type="submission" date="2014-09" db="EMBL/GenBank/DDBJ databases">
        <authorList>
            <person name="Sharma Rahul"/>
            <person name="Thines Marco"/>
        </authorList>
    </citation>
    <scope>NUCLEOTIDE SEQUENCE [LARGE SCALE GENOMIC DNA]</scope>
</reference>
<dbReference type="InterPro" id="IPR000938">
    <property type="entry name" value="CAP-Gly_domain"/>
</dbReference>
<dbReference type="EMBL" id="CCYD01001314">
    <property type="protein sequence ID" value="CEG44674.1"/>
    <property type="molecule type" value="Genomic_DNA"/>
</dbReference>